<dbReference type="InterPro" id="IPR013762">
    <property type="entry name" value="Integrase-like_cat_sf"/>
</dbReference>
<accession>A0A850QTV3</accession>
<keyword evidence="3" id="KW-0238">DNA-binding</keyword>
<evidence type="ECO:0000256" key="4">
    <source>
        <dbReference type="ARBA" id="ARBA00023172"/>
    </source>
</evidence>
<sequence>MNPRNKKFISGCVEEARSLGRSNETVALLKNRLNVIVSYFNTIRIDELTPKQIKKFRDDLYFLPVNASKIKEFNEMNTKEICRINKEKGVNGHQCISIETHRGYFNALANILAYLRSEGIMDTNPLKDIKFKRAPLIKANEKNRAFDCDEWIEIYNYIVSNYSEKDGFKYWITFLLKYTGARLKELLQLNDTDFIVVDGVVCMMVYPDQYKTKGSGRLIPLHPELIKLGLVEFAKTKTGKLFPESEQAGRPLSYKTSKWANYWRKKLGFGKGKNLISFRHGFIDGLKKSGVELEKRAQLAGHSINTTADVYSKDYPMDVMFEVVSLIK</sequence>
<dbReference type="InterPro" id="IPR010998">
    <property type="entry name" value="Integrase_recombinase_N"/>
</dbReference>
<keyword evidence="4" id="KW-0233">DNA recombination</keyword>
<dbReference type="AlphaFoldDB" id="A0A850QTV3"/>
<feature type="domain" description="Tyr recombinase" evidence="5">
    <location>
        <begin position="141"/>
        <end position="325"/>
    </location>
</feature>
<dbReference type="GO" id="GO:0006310">
    <property type="term" value="P:DNA recombination"/>
    <property type="evidence" value="ECO:0007669"/>
    <property type="project" value="UniProtKB-KW"/>
</dbReference>
<evidence type="ECO:0000256" key="3">
    <source>
        <dbReference type="ARBA" id="ARBA00023125"/>
    </source>
</evidence>
<dbReference type="Gene3D" id="1.10.150.130">
    <property type="match status" value="1"/>
</dbReference>
<proteinExistence type="inferred from homology"/>
<dbReference type="Proteomes" id="UP000533429">
    <property type="component" value="Unassembled WGS sequence"/>
</dbReference>
<evidence type="ECO:0000259" key="5">
    <source>
        <dbReference type="PROSITE" id="PS51898"/>
    </source>
</evidence>
<reference evidence="6 7" key="1">
    <citation type="submission" date="2020-06" db="EMBL/GenBank/DDBJ databases">
        <title>Photobacterium damselae subsp. damselae comparative genomics.</title>
        <authorList>
            <person name="Osorio C.R."/>
        </authorList>
    </citation>
    <scope>NUCLEOTIDE SEQUENCE [LARGE SCALE GENOMIC DNA]</scope>
    <source>
        <strain evidence="6 7">TW250/03</strain>
    </source>
</reference>
<gene>
    <name evidence="6" type="ORF">HWA77_06285</name>
</gene>
<dbReference type="Gene3D" id="1.10.443.10">
    <property type="entry name" value="Intergrase catalytic core"/>
    <property type="match status" value="1"/>
</dbReference>
<keyword evidence="2" id="KW-0229">DNA integration</keyword>
<name>A0A850QTV3_PHODD</name>
<protein>
    <recommendedName>
        <fullName evidence="5">Tyr recombinase domain-containing protein</fullName>
    </recommendedName>
</protein>
<evidence type="ECO:0000256" key="2">
    <source>
        <dbReference type="ARBA" id="ARBA00022908"/>
    </source>
</evidence>
<evidence type="ECO:0000256" key="1">
    <source>
        <dbReference type="ARBA" id="ARBA00008857"/>
    </source>
</evidence>
<dbReference type="GO" id="GO:0003677">
    <property type="term" value="F:DNA binding"/>
    <property type="evidence" value="ECO:0007669"/>
    <property type="project" value="UniProtKB-KW"/>
</dbReference>
<comment type="similarity">
    <text evidence="1">Belongs to the 'phage' integrase family.</text>
</comment>
<organism evidence="6 7">
    <name type="scientific">Photobacterium damselae subsp. damselae</name>
    <name type="common">Listonella damsela</name>
    <dbReference type="NCBI Taxonomy" id="85581"/>
    <lineage>
        <taxon>Bacteria</taxon>
        <taxon>Pseudomonadati</taxon>
        <taxon>Pseudomonadota</taxon>
        <taxon>Gammaproteobacteria</taxon>
        <taxon>Vibrionales</taxon>
        <taxon>Vibrionaceae</taxon>
        <taxon>Photobacterium</taxon>
    </lineage>
</organism>
<dbReference type="PROSITE" id="PS51898">
    <property type="entry name" value="TYR_RECOMBINASE"/>
    <property type="match status" value="1"/>
</dbReference>
<evidence type="ECO:0000313" key="7">
    <source>
        <dbReference type="Proteomes" id="UP000533429"/>
    </source>
</evidence>
<dbReference type="InterPro" id="IPR050090">
    <property type="entry name" value="Tyrosine_recombinase_XerCD"/>
</dbReference>
<evidence type="ECO:0000313" key="6">
    <source>
        <dbReference type="EMBL" id="NVO99817.1"/>
    </source>
</evidence>
<dbReference type="PANTHER" id="PTHR30349">
    <property type="entry name" value="PHAGE INTEGRASE-RELATED"/>
    <property type="match status" value="1"/>
</dbReference>
<dbReference type="InterPro" id="IPR011010">
    <property type="entry name" value="DNA_brk_join_enz"/>
</dbReference>
<dbReference type="SUPFAM" id="SSF56349">
    <property type="entry name" value="DNA breaking-rejoining enzymes"/>
    <property type="match status" value="1"/>
</dbReference>
<dbReference type="EMBL" id="JABXOR010000395">
    <property type="protein sequence ID" value="NVO99817.1"/>
    <property type="molecule type" value="Genomic_DNA"/>
</dbReference>
<dbReference type="InterPro" id="IPR002104">
    <property type="entry name" value="Integrase_catalytic"/>
</dbReference>
<dbReference type="PANTHER" id="PTHR30349:SF41">
    <property type="entry name" value="INTEGRASE_RECOMBINASE PROTEIN MJ0367-RELATED"/>
    <property type="match status" value="1"/>
</dbReference>
<comment type="caution">
    <text evidence="6">The sequence shown here is derived from an EMBL/GenBank/DDBJ whole genome shotgun (WGS) entry which is preliminary data.</text>
</comment>
<dbReference type="GO" id="GO:0015074">
    <property type="term" value="P:DNA integration"/>
    <property type="evidence" value="ECO:0007669"/>
    <property type="project" value="UniProtKB-KW"/>
</dbReference>